<evidence type="ECO:0000259" key="3">
    <source>
        <dbReference type="PROSITE" id="PS51767"/>
    </source>
</evidence>
<evidence type="ECO:0000313" key="4">
    <source>
        <dbReference type="EMBL" id="RKO87986.1"/>
    </source>
</evidence>
<dbReference type="Gene3D" id="2.40.70.10">
    <property type="entry name" value="Acid Proteases"/>
    <property type="match status" value="1"/>
</dbReference>
<dbReference type="PANTHER" id="PTHR47966:SF51">
    <property type="entry name" value="BETA-SITE APP-CLEAVING ENZYME, ISOFORM A-RELATED"/>
    <property type="match status" value="1"/>
</dbReference>
<evidence type="ECO:0000256" key="2">
    <source>
        <dbReference type="PIRSR" id="PIRSR601461-2"/>
    </source>
</evidence>
<dbReference type="GO" id="GO:0004190">
    <property type="term" value="F:aspartic-type endopeptidase activity"/>
    <property type="evidence" value="ECO:0007669"/>
    <property type="project" value="InterPro"/>
</dbReference>
<organism evidence="4 5">
    <name type="scientific">Blyttiomyces helicus</name>
    <dbReference type="NCBI Taxonomy" id="388810"/>
    <lineage>
        <taxon>Eukaryota</taxon>
        <taxon>Fungi</taxon>
        <taxon>Fungi incertae sedis</taxon>
        <taxon>Chytridiomycota</taxon>
        <taxon>Chytridiomycota incertae sedis</taxon>
        <taxon>Chytridiomycetes</taxon>
        <taxon>Chytridiomycetes incertae sedis</taxon>
        <taxon>Blyttiomyces</taxon>
    </lineage>
</organism>
<gene>
    <name evidence="4" type="ORF">BDK51DRAFT_27062</name>
</gene>
<evidence type="ECO:0000256" key="1">
    <source>
        <dbReference type="ARBA" id="ARBA00007447"/>
    </source>
</evidence>
<keyword evidence="2" id="KW-1015">Disulfide bond</keyword>
<dbReference type="PROSITE" id="PS51767">
    <property type="entry name" value="PEPTIDASE_A1"/>
    <property type="match status" value="1"/>
</dbReference>
<dbReference type="InterPro" id="IPR021109">
    <property type="entry name" value="Peptidase_aspartic_dom_sf"/>
</dbReference>
<dbReference type="EMBL" id="KZ997021">
    <property type="protein sequence ID" value="RKO87986.1"/>
    <property type="molecule type" value="Genomic_DNA"/>
</dbReference>
<dbReference type="Proteomes" id="UP000269721">
    <property type="component" value="Unassembled WGS sequence"/>
</dbReference>
<dbReference type="InterPro" id="IPR033121">
    <property type="entry name" value="PEPTIDASE_A1"/>
</dbReference>
<reference evidence="5" key="1">
    <citation type="journal article" date="2018" name="Nat. Microbiol.">
        <title>Leveraging single-cell genomics to expand the fungal tree of life.</title>
        <authorList>
            <person name="Ahrendt S.R."/>
            <person name="Quandt C.A."/>
            <person name="Ciobanu D."/>
            <person name="Clum A."/>
            <person name="Salamov A."/>
            <person name="Andreopoulos B."/>
            <person name="Cheng J.F."/>
            <person name="Woyke T."/>
            <person name="Pelin A."/>
            <person name="Henrissat B."/>
            <person name="Reynolds N.K."/>
            <person name="Benny G.L."/>
            <person name="Smith M.E."/>
            <person name="James T.Y."/>
            <person name="Grigoriev I.V."/>
        </authorList>
    </citation>
    <scope>NUCLEOTIDE SEQUENCE [LARGE SCALE GENOMIC DNA]</scope>
</reference>
<feature type="disulfide bond" evidence="2">
    <location>
        <begin position="67"/>
        <end position="101"/>
    </location>
</feature>
<accession>A0A4P9WCB2</accession>
<dbReference type="AlphaFoldDB" id="A0A4P9WCB2"/>
<feature type="domain" description="Peptidase A1" evidence="3">
    <location>
        <begin position="1"/>
        <end position="139"/>
    </location>
</feature>
<name>A0A4P9WCB2_9FUNG</name>
<protein>
    <submittedName>
        <fullName evidence="4">Aspartic peptidase domain-containing protein</fullName>
    </submittedName>
</protein>
<dbReference type="OrthoDB" id="2747330at2759"/>
<evidence type="ECO:0000313" key="5">
    <source>
        <dbReference type="Proteomes" id="UP000269721"/>
    </source>
</evidence>
<comment type="similarity">
    <text evidence="1">Belongs to the peptidase A1 family.</text>
</comment>
<proteinExistence type="inferred from homology"/>
<dbReference type="SUPFAM" id="SSF50630">
    <property type="entry name" value="Acid proteases"/>
    <property type="match status" value="1"/>
</dbReference>
<dbReference type="GO" id="GO:0006508">
    <property type="term" value="P:proteolysis"/>
    <property type="evidence" value="ECO:0007669"/>
    <property type="project" value="InterPro"/>
</dbReference>
<dbReference type="Pfam" id="PF00026">
    <property type="entry name" value="Asp"/>
    <property type="match status" value="1"/>
</dbReference>
<sequence length="143" mass="15464">MNVVKGGKFRVDKSSGNLSADGNVTGVVIDSGSYYITLPESVANAIWKEIGATPFGADEPGLAYIPCDYAKTGKSVGFTFSDTEYIVPASQYVMVYSPGYCMPVFVGGAETFGFSLFGDPFLRSWYTLFDIEHLRLGFAKPHA</sequence>
<dbReference type="InterPro" id="IPR001461">
    <property type="entry name" value="Aspartic_peptidase_A1"/>
</dbReference>
<dbReference type="PANTHER" id="PTHR47966">
    <property type="entry name" value="BETA-SITE APP-CLEAVING ENZYME, ISOFORM A-RELATED"/>
    <property type="match status" value="1"/>
</dbReference>
<keyword evidence="5" id="KW-1185">Reference proteome</keyword>